<dbReference type="OrthoDB" id="75905at2759"/>
<evidence type="ECO:0000313" key="2">
    <source>
        <dbReference type="EMBL" id="ETV94027.1"/>
    </source>
</evidence>
<feature type="region of interest" description="Disordered" evidence="1">
    <location>
        <begin position="1"/>
        <end position="30"/>
    </location>
</feature>
<sequence>MTDMQTPHDDRGATRSTSQESASSSKRLAKEEQSDVCIATNVQACSDGMGTTHHCQFHCHETAFAGVVDMLVGSNGSGTDPSKLDEVKACEYTYSNGKPLLLLLPPATPESICPTESEPFVFEGEHFWDTAAVDDYVHDEATASEIEYWGLAYEGNAVYYFEFSTGRAEWLPPPSIVYDDEVLLWDPTDQWFYLYDPKVNTSRWWVDQFPTASSFIASTGTPPDDSLSQATTEDLDLQFEAATIDVSSRSAVSSQATATIPFPAVVSAARPSNLD</sequence>
<protein>
    <recommendedName>
        <fullName evidence="3">WW domain-containing protein</fullName>
    </recommendedName>
</protein>
<dbReference type="eggNOG" id="ENOG502SWJJ">
    <property type="taxonomic scope" value="Eukaryota"/>
</dbReference>
<reference evidence="2" key="1">
    <citation type="submission" date="2013-12" db="EMBL/GenBank/DDBJ databases">
        <title>The Genome Sequence of Aphanomyces invadans NJM9701.</title>
        <authorList>
            <consortium name="The Broad Institute Genomics Platform"/>
            <person name="Russ C."/>
            <person name="Tyler B."/>
            <person name="van West P."/>
            <person name="Dieguez-Uribeondo J."/>
            <person name="Young S.K."/>
            <person name="Zeng Q."/>
            <person name="Gargeya S."/>
            <person name="Fitzgerald M."/>
            <person name="Abouelleil A."/>
            <person name="Alvarado L."/>
            <person name="Chapman S.B."/>
            <person name="Gainer-Dewar J."/>
            <person name="Goldberg J."/>
            <person name="Griggs A."/>
            <person name="Gujja S."/>
            <person name="Hansen M."/>
            <person name="Howarth C."/>
            <person name="Imamovic A."/>
            <person name="Ireland A."/>
            <person name="Larimer J."/>
            <person name="McCowan C."/>
            <person name="Murphy C."/>
            <person name="Pearson M."/>
            <person name="Poon T.W."/>
            <person name="Priest M."/>
            <person name="Roberts A."/>
            <person name="Saif S."/>
            <person name="Shea T."/>
            <person name="Sykes S."/>
            <person name="Wortman J."/>
            <person name="Nusbaum C."/>
            <person name="Birren B."/>
        </authorList>
    </citation>
    <scope>NUCLEOTIDE SEQUENCE [LARGE SCALE GENOMIC DNA]</scope>
    <source>
        <strain evidence="2">NJM9701</strain>
    </source>
</reference>
<accession>A0A024TL15</accession>
<proteinExistence type="predicted"/>
<evidence type="ECO:0000256" key="1">
    <source>
        <dbReference type="SAM" id="MobiDB-lite"/>
    </source>
</evidence>
<feature type="compositionally biased region" description="Basic and acidic residues" evidence="1">
    <location>
        <begin position="1"/>
        <end position="13"/>
    </location>
</feature>
<dbReference type="AlphaFoldDB" id="A0A024TL15"/>
<feature type="compositionally biased region" description="Low complexity" evidence="1">
    <location>
        <begin position="16"/>
        <end position="25"/>
    </location>
</feature>
<evidence type="ECO:0008006" key="3">
    <source>
        <dbReference type="Google" id="ProtNLM"/>
    </source>
</evidence>
<dbReference type="EMBL" id="KI913987">
    <property type="protein sequence ID" value="ETV94027.1"/>
    <property type="molecule type" value="Genomic_DNA"/>
</dbReference>
<gene>
    <name evidence="2" type="ORF">H310_12074</name>
</gene>
<dbReference type="GeneID" id="20089124"/>
<name>A0A024TL15_9STRA</name>
<dbReference type="VEuPathDB" id="FungiDB:H310_12074"/>
<dbReference type="RefSeq" id="XP_008877230.1">
    <property type="nucleotide sequence ID" value="XM_008879008.1"/>
</dbReference>
<organism evidence="2">
    <name type="scientific">Aphanomyces invadans</name>
    <dbReference type="NCBI Taxonomy" id="157072"/>
    <lineage>
        <taxon>Eukaryota</taxon>
        <taxon>Sar</taxon>
        <taxon>Stramenopiles</taxon>
        <taxon>Oomycota</taxon>
        <taxon>Saprolegniomycetes</taxon>
        <taxon>Saprolegniales</taxon>
        <taxon>Verrucalvaceae</taxon>
        <taxon>Aphanomyces</taxon>
    </lineage>
</organism>